<feature type="transmembrane region" description="Helical" evidence="2">
    <location>
        <begin position="66"/>
        <end position="90"/>
    </location>
</feature>
<name>A0ABV1AF02_9TELE</name>
<dbReference type="EMBL" id="JAHRIP010090159">
    <property type="protein sequence ID" value="MEQ2316770.1"/>
    <property type="molecule type" value="Genomic_DNA"/>
</dbReference>
<feature type="region of interest" description="Disordered" evidence="1">
    <location>
        <begin position="142"/>
        <end position="165"/>
    </location>
</feature>
<keyword evidence="2" id="KW-0472">Membrane</keyword>
<evidence type="ECO:0000313" key="4">
    <source>
        <dbReference type="Proteomes" id="UP001469553"/>
    </source>
</evidence>
<keyword evidence="4" id="KW-1185">Reference proteome</keyword>
<dbReference type="PANTHER" id="PTHR23352:SF2">
    <property type="entry name" value="NEURAL PROLIFERATION DIFFERENTIATION AND CONTROL PROTEIN 1"/>
    <property type="match status" value="1"/>
</dbReference>
<keyword evidence="2" id="KW-1133">Transmembrane helix</keyword>
<dbReference type="InterPro" id="IPR009635">
    <property type="entry name" value="NPDC1"/>
</dbReference>
<evidence type="ECO:0000256" key="2">
    <source>
        <dbReference type="SAM" id="Phobius"/>
    </source>
</evidence>
<reference evidence="3 4" key="1">
    <citation type="submission" date="2021-06" db="EMBL/GenBank/DDBJ databases">
        <authorList>
            <person name="Palmer J.M."/>
        </authorList>
    </citation>
    <scope>NUCLEOTIDE SEQUENCE [LARGE SCALE GENOMIC DNA]</scope>
    <source>
        <strain evidence="3 4">AS_MEX2019</strain>
        <tissue evidence="3">Muscle</tissue>
    </source>
</reference>
<sequence length="274" mass="30441">MPAPPSQYFKLKKLIESSSVHRGSPTEQPTSLSNLLNTTTPPSTTNHTPGLLSDPLIIAYPSNDHVFIIMSSVFIAAGSLALIIAGVCWVRLQKGVRLTQKVDYPAYGMIKAQTFGNFPGDKKLAHSAQMYHYQHQKQQMLSLEKSRDEPRIPDSGASTDEENEDGDFTVYECPGLAPVSTHPISHDMSVLRWVKSSYAIKTSDGCQRVIRWRCGICDSHSKTSCLLSLSCHWMMFSGLRVSSHCGRTLQLTFHQTIGYVSKMKVFVSVGIYKL</sequence>
<evidence type="ECO:0000256" key="1">
    <source>
        <dbReference type="SAM" id="MobiDB-lite"/>
    </source>
</evidence>
<keyword evidence="2" id="KW-0812">Transmembrane</keyword>
<dbReference type="PANTHER" id="PTHR23352">
    <property type="entry name" value="NEURAL PROLIFERATION DIFFERENTIATION AND CONTROL PROTEIN-1 NPDC-1 PROTEIN"/>
    <property type="match status" value="1"/>
</dbReference>
<organism evidence="3 4">
    <name type="scientific">Ameca splendens</name>
    <dbReference type="NCBI Taxonomy" id="208324"/>
    <lineage>
        <taxon>Eukaryota</taxon>
        <taxon>Metazoa</taxon>
        <taxon>Chordata</taxon>
        <taxon>Craniata</taxon>
        <taxon>Vertebrata</taxon>
        <taxon>Euteleostomi</taxon>
        <taxon>Actinopterygii</taxon>
        <taxon>Neopterygii</taxon>
        <taxon>Teleostei</taxon>
        <taxon>Neoteleostei</taxon>
        <taxon>Acanthomorphata</taxon>
        <taxon>Ovalentaria</taxon>
        <taxon>Atherinomorphae</taxon>
        <taxon>Cyprinodontiformes</taxon>
        <taxon>Goodeidae</taxon>
        <taxon>Ameca</taxon>
    </lineage>
</organism>
<feature type="compositionally biased region" description="Polar residues" evidence="1">
    <location>
        <begin position="19"/>
        <end position="28"/>
    </location>
</feature>
<proteinExistence type="predicted"/>
<dbReference type="Pfam" id="PF06809">
    <property type="entry name" value="NPDC1"/>
    <property type="match status" value="1"/>
</dbReference>
<feature type="compositionally biased region" description="Low complexity" evidence="1">
    <location>
        <begin position="29"/>
        <end position="46"/>
    </location>
</feature>
<dbReference type="Proteomes" id="UP001469553">
    <property type="component" value="Unassembled WGS sequence"/>
</dbReference>
<comment type="caution">
    <text evidence="3">The sequence shown here is derived from an EMBL/GenBank/DDBJ whole genome shotgun (WGS) entry which is preliminary data.</text>
</comment>
<feature type="region of interest" description="Disordered" evidence="1">
    <location>
        <begin position="19"/>
        <end position="48"/>
    </location>
</feature>
<gene>
    <name evidence="3" type="ORF">AMECASPLE_035957</name>
</gene>
<protein>
    <recommendedName>
        <fullName evidence="5">Neural proliferation differentiation and control protein 1</fullName>
    </recommendedName>
</protein>
<accession>A0ABV1AF02</accession>
<evidence type="ECO:0000313" key="3">
    <source>
        <dbReference type="EMBL" id="MEQ2316770.1"/>
    </source>
</evidence>
<evidence type="ECO:0008006" key="5">
    <source>
        <dbReference type="Google" id="ProtNLM"/>
    </source>
</evidence>